<protein>
    <submittedName>
        <fullName evidence="2">Uncharacterized protein</fullName>
    </submittedName>
</protein>
<organism evidence="2">
    <name type="scientific">Arion vulgaris</name>
    <dbReference type="NCBI Taxonomy" id="1028688"/>
    <lineage>
        <taxon>Eukaryota</taxon>
        <taxon>Metazoa</taxon>
        <taxon>Spiralia</taxon>
        <taxon>Lophotrochozoa</taxon>
        <taxon>Mollusca</taxon>
        <taxon>Gastropoda</taxon>
        <taxon>Heterobranchia</taxon>
        <taxon>Euthyneura</taxon>
        <taxon>Panpulmonata</taxon>
        <taxon>Eupulmonata</taxon>
        <taxon>Stylommatophora</taxon>
        <taxon>Helicina</taxon>
        <taxon>Arionoidea</taxon>
        <taxon>Arionidae</taxon>
        <taxon>Arion</taxon>
    </lineage>
</organism>
<dbReference type="EMBL" id="HACG01041251">
    <property type="protein sequence ID" value="CEK88116.1"/>
    <property type="molecule type" value="Transcribed_RNA"/>
</dbReference>
<dbReference type="AlphaFoldDB" id="A0A0B7B739"/>
<reference evidence="2" key="1">
    <citation type="submission" date="2014-12" db="EMBL/GenBank/DDBJ databases">
        <title>Insight into the proteome of Arion vulgaris.</title>
        <authorList>
            <person name="Aradska J."/>
            <person name="Bulat T."/>
            <person name="Smidak R."/>
            <person name="Sarate P."/>
            <person name="Gangsoo J."/>
            <person name="Sialana F."/>
            <person name="Bilban M."/>
            <person name="Lubec G."/>
        </authorList>
    </citation>
    <scope>NUCLEOTIDE SEQUENCE</scope>
    <source>
        <tissue evidence="2">Skin</tissue>
    </source>
</reference>
<evidence type="ECO:0000256" key="1">
    <source>
        <dbReference type="SAM" id="MobiDB-lite"/>
    </source>
</evidence>
<feature type="region of interest" description="Disordered" evidence="1">
    <location>
        <begin position="1"/>
        <end position="24"/>
    </location>
</feature>
<evidence type="ECO:0000313" key="2">
    <source>
        <dbReference type="EMBL" id="CEK88116.1"/>
    </source>
</evidence>
<feature type="compositionally biased region" description="Polar residues" evidence="1">
    <location>
        <begin position="11"/>
        <end position="24"/>
    </location>
</feature>
<gene>
    <name evidence="2" type="primary">ORF163317</name>
</gene>
<accession>A0A0B7B739</accession>
<name>A0A0B7B739_9EUPU</name>
<proteinExistence type="predicted"/>
<sequence length="78" mass="9121">MKMEADGVLMSHTSRSIDSNSSLMDNPCEKKVWTSKRNTNNCGKKVERLSDMETICRKMEISCRNLMYQTRNEEDIDR</sequence>